<dbReference type="Pfam" id="PF14111">
    <property type="entry name" value="DUF4283"/>
    <property type="match status" value="1"/>
</dbReference>
<dbReference type="InterPro" id="IPR025558">
    <property type="entry name" value="DUF4283"/>
</dbReference>
<keyword evidence="1" id="KW-0472">Membrane</keyword>
<dbReference type="PANTHER" id="PTHR31286">
    <property type="entry name" value="GLYCINE-RICH CELL WALL STRUCTURAL PROTEIN 1.8-LIKE"/>
    <property type="match status" value="1"/>
</dbReference>
<evidence type="ECO:0000313" key="3">
    <source>
        <dbReference type="EMBL" id="KAK5803080.1"/>
    </source>
</evidence>
<sequence>MMDIENGYFLAKFQISEDYEKVLSQGPWIIFGQYLMVQPWTIDFNSMNLYPSNVLAWIRLPGLPSYLYKKEVLWEIEGMVGMVTKFDFSIDSQTRGQYARMTVYINLEKPLIPSHQWKPSRNRVRKLTGFLLLVLTVWSLQGWLSAYTSNRE</sequence>
<dbReference type="EMBL" id="JARKNE010000009">
    <property type="protein sequence ID" value="KAK5803080.1"/>
    <property type="molecule type" value="Genomic_DNA"/>
</dbReference>
<organism evidence="3 4">
    <name type="scientific">Gossypium arboreum</name>
    <name type="common">Tree cotton</name>
    <name type="synonym">Gossypium nanking</name>
    <dbReference type="NCBI Taxonomy" id="29729"/>
    <lineage>
        <taxon>Eukaryota</taxon>
        <taxon>Viridiplantae</taxon>
        <taxon>Streptophyta</taxon>
        <taxon>Embryophyta</taxon>
        <taxon>Tracheophyta</taxon>
        <taxon>Spermatophyta</taxon>
        <taxon>Magnoliopsida</taxon>
        <taxon>eudicotyledons</taxon>
        <taxon>Gunneridae</taxon>
        <taxon>Pentapetalae</taxon>
        <taxon>rosids</taxon>
        <taxon>malvids</taxon>
        <taxon>Malvales</taxon>
        <taxon>Malvaceae</taxon>
        <taxon>Malvoideae</taxon>
        <taxon>Gossypium</taxon>
    </lineage>
</organism>
<evidence type="ECO:0000259" key="2">
    <source>
        <dbReference type="Pfam" id="PF14111"/>
    </source>
</evidence>
<feature type="transmembrane region" description="Helical" evidence="1">
    <location>
        <begin position="127"/>
        <end position="146"/>
    </location>
</feature>
<keyword evidence="4" id="KW-1185">Reference proteome</keyword>
<dbReference type="Proteomes" id="UP001358586">
    <property type="component" value="Chromosome 9"/>
</dbReference>
<dbReference type="PANTHER" id="PTHR31286:SF173">
    <property type="entry name" value="DUF4283 DOMAIN-CONTAINING PROTEIN"/>
    <property type="match status" value="1"/>
</dbReference>
<keyword evidence="1" id="KW-0812">Transmembrane</keyword>
<feature type="domain" description="DUF4283" evidence="2">
    <location>
        <begin position="3"/>
        <end position="46"/>
    </location>
</feature>
<gene>
    <name evidence="3" type="ORF">PVK06_030721</name>
</gene>
<reference evidence="3 4" key="1">
    <citation type="submission" date="2023-03" db="EMBL/GenBank/DDBJ databases">
        <title>WGS of Gossypium arboreum.</title>
        <authorList>
            <person name="Yu D."/>
        </authorList>
    </citation>
    <scope>NUCLEOTIDE SEQUENCE [LARGE SCALE GENOMIC DNA]</scope>
    <source>
        <tissue evidence="3">Leaf</tissue>
    </source>
</reference>
<dbReference type="InterPro" id="IPR040256">
    <property type="entry name" value="At4g02000-like"/>
</dbReference>
<protein>
    <recommendedName>
        <fullName evidence="2">DUF4283 domain-containing protein</fullName>
    </recommendedName>
</protein>
<keyword evidence="1" id="KW-1133">Transmembrane helix</keyword>
<accession>A0ABR0NP04</accession>
<evidence type="ECO:0000313" key="4">
    <source>
        <dbReference type="Proteomes" id="UP001358586"/>
    </source>
</evidence>
<evidence type="ECO:0000256" key="1">
    <source>
        <dbReference type="SAM" id="Phobius"/>
    </source>
</evidence>
<comment type="caution">
    <text evidence="3">The sequence shown here is derived from an EMBL/GenBank/DDBJ whole genome shotgun (WGS) entry which is preliminary data.</text>
</comment>
<name>A0ABR0NP04_GOSAR</name>
<proteinExistence type="predicted"/>